<accession>A0A0G0QQT3</accession>
<name>A0A0G0QQT3_9BACT</name>
<comment type="subcellular location">
    <subcellularLocation>
        <location evidence="1">Membrane</location>
        <topology evidence="1">Multi-pass membrane protein</topology>
    </subcellularLocation>
</comment>
<feature type="transmembrane region" description="Helical" evidence="7">
    <location>
        <begin position="83"/>
        <end position="103"/>
    </location>
</feature>
<evidence type="ECO:0000256" key="7">
    <source>
        <dbReference type="SAM" id="Phobius"/>
    </source>
</evidence>
<evidence type="ECO:0000256" key="3">
    <source>
        <dbReference type="ARBA" id="ARBA00022679"/>
    </source>
</evidence>
<dbReference type="GO" id="GO:0016780">
    <property type="term" value="F:phosphotransferase activity, for other substituted phosphate groups"/>
    <property type="evidence" value="ECO:0007669"/>
    <property type="project" value="TreeGrafter"/>
</dbReference>
<evidence type="ECO:0000256" key="4">
    <source>
        <dbReference type="ARBA" id="ARBA00022692"/>
    </source>
</evidence>
<organism evidence="9 10">
    <name type="scientific">Candidatus Uhrbacteria bacterium GW2011_GWF2_39_13</name>
    <dbReference type="NCBI Taxonomy" id="1618995"/>
    <lineage>
        <taxon>Bacteria</taxon>
        <taxon>Candidatus Uhriibacteriota</taxon>
    </lineage>
</organism>
<dbReference type="AlphaFoldDB" id="A0A0G0QQT3"/>
<evidence type="ECO:0000313" key="9">
    <source>
        <dbReference type="EMBL" id="KKR04012.1"/>
    </source>
</evidence>
<dbReference type="GO" id="GO:0016020">
    <property type="term" value="C:membrane"/>
    <property type="evidence" value="ECO:0007669"/>
    <property type="project" value="UniProtKB-SubCell"/>
</dbReference>
<feature type="transmembrane region" description="Helical" evidence="7">
    <location>
        <begin position="12"/>
        <end position="31"/>
    </location>
</feature>
<protein>
    <submittedName>
        <fullName evidence="9">Capsular polysaccharide synthesis protein</fullName>
    </submittedName>
</protein>
<dbReference type="InterPro" id="IPR036291">
    <property type="entry name" value="NAD(P)-bd_dom_sf"/>
</dbReference>
<dbReference type="Gene3D" id="3.40.50.720">
    <property type="entry name" value="NAD(P)-binding Rossmann-like Domain"/>
    <property type="match status" value="1"/>
</dbReference>
<feature type="transmembrane region" description="Helical" evidence="7">
    <location>
        <begin position="115"/>
        <end position="139"/>
    </location>
</feature>
<keyword evidence="3" id="KW-0808">Transferase</keyword>
<feature type="transmembrane region" description="Helical" evidence="7">
    <location>
        <begin position="278"/>
        <end position="307"/>
    </location>
</feature>
<comment type="caution">
    <text evidence="9">The sequence shown here is derived from an EMBL/GenBank/DDBJ whole genome shotgun (WGS) entry which is preliminary data.</text>
</comment>
<dbReference type="NCBIfam" id="TIGR03023">
    <property type="entry name" value="WcaJ_sugtrans"/>
    <property type="match status" value="1"/>
</dbReference>
<evidence type="ECO:0000313" key="10">
    <source>
        <dbReference type="Proteomes" id="UP000033935"/>
    </source>
</evidence>
<dbReference type="InterPro" id="IPR017473">
    <property type="entry name" value="Undecaprenyl-P_gluc_Ptfrase"/>
</dbReference>
<dbReference type="Proteomes" id="UP000033935">
    <property type="component" value="Unassembled WGS sequence"/>
</dbReference>
<feature type="transmembrane region" description="Helical" evidence="7">
    <location>
        <begin position="51"/>
        <end position="71"/>
    </location>
</feature>
<dbReference type="Pfam" id="PF13727">
    <property type="entry name" value="CoA_binding_3"/>
    <property type="match status" value="1"/>
</dbReference>
<dbReference type="PANTHER" id="PTHR30576:SF0">
    <property type="entry name" value="UNDECAPRENYL-PHOSPHATE N-ACETYLGALACTOSAMINYL 1-PHOSPHATE TRANSFERASE-RELATED"/>
    <property type="match status" value="1"/>
</dbReference>
<comment type="similarity">
    <text evidence="2">Belongs to the bacterial sugar transferase family.</text>
</comment>
<keyword evidence="6 7" id="KW-0472">Membrane</keyword>
<dbReference type="InterPro" id="IPR017475">
    <property type="entry name" value="EPS_sugar_tfrase"/>
</dbReference>
<feature type="domain" description="Bacterial sugar transferase" evidence="8">
    <location>
        <begin position="281"/>
        <end position="462"/>
    </location>
</feature>
<evidence type="ECO:0000259" key="8">
    <source>
        <dbReference type="Pfam" id="PF02397"/>
    </source>
</evidence>
<dbReference type="Pfam" id="PF02397">
    <property type="entry name" value="Bac_transf"/>
    <property type="match status" value="1"/>
</dbReference>
<reference evidence="9 10" key="1">
    <citation type="journal article" date="2015" name="Nature">
        <title>rRNA introns, odd ribosomes, and small enigmatic genomes across a large radiation of phyla.</title>
        <authorList>
            <person name="Brown C.T."/>
            <person name="Hug L.A."/>
            <person name="Thomas B.C."/>
            <person name="Sharon I."/>
            <person name="Castelle C.J."/>
            <person name="Singh A."/>
            <person name="Wilkins M.J."/>
            <person name="Williams K.H."/>
            <person name="Banfield J.F."/>
        </authorList>
    </citation>
    <scope>NUCLEOTIDE SEQUENCE [LARGE SCALE GENOMIC DNA]</scope>
</reference>
<keyword evidence="5 7" id="KW-1133">Transmembrane helix</keyword>
<sequence>MLRTYSAFFSLLRFIIDIIITASIWIAVYYIRFYSPLFDTPKSIPPINKHLQLMLPVVCICCLAFSWSGLYMPKRIKSIFEQIGNLLKATLLSGLFILSFFYYMREMPYSRKLLAFFIAMLPVGLFFSQILVMMTLRALRRKGYNLRYYAVIGANKKGQQLVEDIMGMGHLGLKCAFFVDDDPTLIGTTLFGVPVLGTIEEILKSIKQGEIDEAYLALDNNLSQKIYPMLLSLQSKGITIRIIPDWGNLISLSNTSALVIGSQTLFSAEDSPLSGLNIIIKCVFDVVAAMLLLLFLCVPFLIIVLLIKFGSKGNVFYKQTRVGMNQKEFTILKFRTMKIDADAADNPQWTVPDDKRCTTIGKFLRRTSLDEIPQLLNVIRGQMSLVGPRPEQPFFVKQFSEDYRMYMVRHKVKSGMTGWAQIHGYRGSSSLKKRLIYDLYYVRNWSFRLDLWILLLTPWHLIKGENAY</sequence>
<dbReference type="EMBL" id="LBWG01000014">
    <property type="protein sequence ID" value="KKR04012.1"/>
    <property type="molecule type" value="Genomic_DNA"/>
</dbReference>
<dbReference type="SUPFAM" id="SSF51735">
    <property type="entry name" value="NAD(P)-binding Rossmann-fold domains"/>
    <property type="match status" value="1"/>
</dbReference>
<evidence type="ECO:0000256" key="5">
    <source>
        <dbReference type="ARBA" id="ARBA00022989"/>
    </source>
</evidence>
<dbReference type="NCBIfam" id="TIGR03025">
    <property type="entry name" value="EPS_sugtrans"/>
    <property type="match status" value="1"/>
</dbReference>
<evidence type="ECO:0000256" key="6">
    <source>
        <dbReference type="ARBA" id="ARBA00023136"/>
    </source>
</evidence>
<evidence type="ECO:0000256" key="2">
    <source>
        <dbReference type="ARBA" id="ARBA00006464"/>
    </source>
</evidence>
<dbReference type="PANTHER" id="PTHR30576">
    <property type="entry name" value="COLANIC BIOSYNTHESIS UDP-GLUCOSE LIPID CARRIER TRANSFERASE"/>
    <property type="match status" value="1"/>
</dbReference>
<keyword evidence="4 7" id="KW-0812">Transmembrane</keyword>
<gene>
    <name evidence="9" type="ORF">UT30_C0014G0020</name>
</gene>
<dbReference type="InterPro" id="IPR003362">
    <property type="entry name" value="Bact_transf"/>
</dbReference>
<proteinExistence type="inferred from homology"/>
<evidence type="ECO:0000256" key="1">
    <source>
        <dbReference type="ARBA" id="ARBA00004141"/>
    </source>
</evidence>